<proteinExistence type="inferred from homology"/>
<dbReference type="GO" id="GO:0008206">
    <property type="term" value="P:bile acid metabolic process"/>
    <property type="evidence" value="ECO:0007669"/>
    <property type="project" value="UniProtKB-ARBA"/>
</dbReference>
<dbReference type="SUPFAM" id="SSF51735">
    <property type="entry name" value="NAD(P)-binding Rossmann-fold domains"/>
    <property type="match status" value="1"/>
</dbReference>
<dbReference type="InterPro" id="IPR036291">
    <property type="entry name" value="NAD(P)-bd_dom_sf"/>
</dbReference>
<evidence type="ECO:0000256" key="2">
    <source>
        <dbReference type="ARBA" id="ARBA00023002"/>
    </source>
</evidence>
<protein>
    <submittedName>
        <fullName evidence="3">Oxidoreductase</fullName>
    </submittedName>
</protein>
<dbReference type="PROSITE" id="PS00061">
    <property type="entry name" value="ADH_SHORT"/>
    <property type="match status" value="1"/>
</dbReference>
<dbReference type="RefSeq" id="WP_078501815.1">
    <property type="nucleotide sequence ID" value="NZ_MSZX01000011.1"/>
</dbReference>
<dbReference type="Gene3D" id="3.40.50.720">
    <property type="entry name" value="NAD(P)-binding Rossmann-like Domain"/>
    <property type="match status" value="1"/>
</dbReference>
<accession>A0A1T2X340</accession>
<dbReference type="PANTHER" id="PTHR43639">
    <property type="entry name" value="OXIDOREDUCTASE, SHORT-CHAIN DEHYDROGENASE/REDUCTASE FAMILY (AFU_ORTHOLOGUE AFUA_5G02870)"/>
    <property type="match status" value="1"/>
</dbReference>
<dbReference type="OrthoDB" id="9803333at2"/>
<dbReference type="NCBIfam" id="NF005559">
    <property type="entry name" value="PRK07231.1"/>
    <property type="match status" value="1"/>
</dbReference>
<dbReference type="PANTHER" id="PTHR43639:SF1">
    <property type="entry name" value="SHORT-CHAIN DEHYDROGENASE_REDUCTASE FAMILY PROTEIN"/>
    <property type="match status" value="1"/>
</dbReference>
<evidence type="ECO:0000313" key="3">
    <source>
        <dbReference type="EMBL" id="OPA74269.1"/>
    </source>
</evidence>
<dbReference type="PRINTS" id="PR00080">
    <property type="entry name" value="SDRFAMILY"/>
</dbReference>
<dbReference type="Proteomes" id="UP000190188">
    <property type="component" value="Unassembled WGS sequence"/>
</dbReference>
<sequence length="255" mass="26686">MTIDLHGKIALVTGSSSGIGRDIAKTLASAGAQVAVHFRSKREQAEAVVQEITDAGGKAAAFYADVTHVDEMAAMVESIEATFGGSIGILVNNAGNLVKRVQNEDMSEEHYNQVMDVNLKSCVFLSKLVIPGMRRQGSGKIIQLTSVAAHDGGGPGASIYAASKAAVISYSKGLAKELAPDHVNVNCISPGFIGQTAFHDTFTSNEGRTATVARIPLGREGTPQDVADTALYLASSLSNYVTGETIEVNGGLFMR</sequence>
<dbReference type="PRINTS" id="PR00081">
    <property type="entry name" value="GDHRDH"/>
</dbReference>
<dbReference type="InterPro" id="IPR020904">
    <property type="entry name" value="Sc_DH/Rdtase_CS"/>
</dbReference>
<gene>
    <name evidence="3" type="ORF">BVG16_24390</name>
</gene>
<comment type="caution">
    <text evidence="3">The sequence shown here is derived from an EMBL/GenBank/DDBJ whole genome shotgun (WGS) entry which is preliminary data.</text>
</comment>
<comment type="similarity">
    <text evidence="1">Belongs to the short-chain dehydrogenases/reductases (SDR) family.</text>
</comment>
<dbReference type="STRING" id="1324314.BVG16_24390"/>
<keyword evidence="4" id="KW-1185">Reference proteome</keyword>
<dbReference type="InterPro" id="IPR002347">
    <property type="entry name" value="SDR_fam"/>
</dbReference>
<dbReference type="GO" id="GO:0016491">
    <property type="term" value="F:oxidoreductase activity"/>
    <property type="evidence" value="ECO:0007669"/>
    <property type="project" value="UniProtKB-KW"/>
</dbReference>
<dbReference type="Pfam" id="PF13561">
    <property type="entry name" value="adh_short_C2"/>
    <property type="match status" value="1"/>
</dbReference>
<organism evidence="3 4">
    <name type="scientific">Paenibacillus selenitireducens</name>
    <dbReference type="NCBI Taxonomy" id="1324314"/>
    <lineage>
        <taxon>Bacteria</taxon>
        <taxon>Bacillati</taxon>
        <taxon>Bacillota</taxon>
        <taxon>Bacilli</taxon>
        <taxon>Bacillales</taxon>
        <taxon>Paenibacillaceae</taxon>
        <taxon>Paenibacillus</taxon>
    </lineage>
</organism>
<dbReference type="FunFam" id="3.40.50.720:FF:000084">
    <property type="entry name" value="Short-chain dehydrogenase reductase"/>
    <property type="match status" value="1"/>
</dbReference>
<keyword evidence="2" id="KW-0560">Oxidoreductase</keyword>
<dbReference type="AlphaFoldDB" id="A0A1T2X340"/>
<dbReference type="EMBL" id="MSZX01000011">
    <property type="protein sequence ID" value="OPA74269.1"/>
    <property type="molecule type" value="Genomic_DNA"/>
</dbReference>
<name>A0A1T2X340_9BACL</name>
<reference evidence="3 4" key="1">
    <citation type="submission" date="2017-01" db="EMBL/GenBank/DDBJ databases">
        <title>Genome analysis of Paenibacillus selenitrireducens ES3-24.</title>
        <authorList>
            <person name="Xu D."/>
            <person name="Yao R."/>
            <person name="Zheng S."/>
        </authorList>
    </citation>
    <scope>NUCLEOTIDE SEQUENCE [LARGE SCALE GENOMIC DNA]</scope>
    <source>
        <strain evidence="3 4">ES3-24</strain>
    </source>
</reference>
<evidence type="ECO:0000313" key="4">
    <source>
        <dbReference type="Proteomes" id="UP000190188"/>
    </source>
</evidence>
<evidence type="ECO:0000256" key="1">
    <source>
        <dbReference type="ARBA" id="ARBA00006484"/>
    </source>
</evidence>